<comment type="caution">
    <text evidence="3">The sequence shown here is derived from an EMBL/GenBank/DDBJ whole genome shotgun (WGS) entry which is preliminary data.</text>
</comment>
<dbReference type="Proteomes" id="UP001383192">
    <property type="component" value="Unassembled WGS sequence"/>
</dbReference>
<feature type="compositionally biased region" description="Polar residues" evidence="1">
    <location>
        <begin position="336"/>
        <end position="362"/>
    </location>
</feature>
<feature type="region of interest" description="Disordered" evidence="1">
    <location>
        <begin position="451"/>
        <end position="475"/>
    </location>
</feature>
<keyword evidence="2" id="KW-0812">Transmembrane</keyword>
<evidence type="ECO:0000256" key="2">
    <source>
        <dbReference type="SAM" id="Phobius"/>
    </source>
</evidence>
<feature type="transmembrane region" description="Helical" evidence="2">
    <location>
        <begin position="80"/>
        <end position="99"/>
    </location>
</feature>
<accession>A0AAW0BVI4</accession>
<reference evidence="3 4" key="1">
    <citation type="submission" date="2024-01" db="EMBL/GenBank/DDBJ databases">
        <title>A draft genome for a cacao thread blight-causing isolate of Paramarasmius palmivorus.</title>
        <authorList>
            <person name="Baruah I.K."/>
            <person name="Bukari Y."/>
            <person name="Amoako-Attah I."/>
            <person name="Meinhardt L.W."/>
            <person name="Bailey B.A."/>
            <person name="Cohen S.P."/>
        </authorList>
    </citation>
    <scope>NUCLEOTIDE SEQUENCE [LARGE SCALE GENOMIC DNA]</scope>
    <source>
        <strain evidence="3 4">GH-12</strain>
    </source>
</reference>
<evidence type="ECO:0000313" key="3">
    <source>
        <dbReference type="EMBL" id="KAK7029454.1"/>
    </source>
</evidence>
<sequence length="475" mass="53301">MDALPSNLVLSWLLIPSLNFRAYRSHTPTTLDLPDMPYTEALYLAVTAWNFLLYGAYIVLFGICVYILRKRQREAYKYNLLANIILFLLTSVYLALGMVHDILAVCESCSRLSDDELNVAPTFRIFNLALAMASRLYAPFTLSPPVRAVPALIAAVVVLGWGWGLVRLTSDSTLGEYDKNLSYHTQEERDSVVEDPLIQIKEVDSDVSKDDSDIGDLEDTCMGIESDHDQSEETDSEALIQESDPKSLVPDLHSKFEKVTFGLGLLAVSPPDKEYEVLPDTPLRDTILAAALLKGDTISNSDTTSLDDMDIYVVACPRSSRSGPRLEDSRPHGSKFDTSTVTCFNNGDTNDINATKPDSNNLPPAFRPESSLPSPESTPIKKMSRAKPKERKVCKYIPEHLTKMSLARRYYIDLQTFYNKVAYEDEFKAWYDNREVDAELKEKFALRAAELRRDRDNSNARSRRAARKSEPAGSP</sequence>
<organism evidence="3 4">
    <name type="scientific">Paramarasmius palmivorus</name>
    <dbReference type="NCBI Taxonomy" id="297713"/>
    <lineage>
        <taxon>Eukaryota</taxon>
        <taxon>Fungi</taxon>
        <taxon>Dikarya</taxon>
        <taxon>Basidiomycota</taxon>
        <taxon>Agaricomycotina</taxon>
        <taxon>Agaricomycetes</taxon>
        <taxon>Agaricomycetidae</taxon>
        <taxon>Agaricales</taxon>
        <taxon>Marasmiineae</taxon>
        <taxon>Marasmiaceae</taxon>
        <taxon>Paramarasmius</taxon>
    </lineage>
</organism>
<dbReference type="AlphaFoldDB" id="A0AAW0BVI4"/>
<dbReference type="EMBL" id="JAYKXP010000083">
    <property type="protein sequence ID" value="KAK7029454.1"/>
    <property type="molecule type" value="Genomic_DNA"/>
</dbReference>
<feature type="compositionally biased region" description="Low complexity" evidence="1">
    <location>
        <begin position="368"/>
        <end position="378"/>
    </location>
</feature>
<proteinExistence type="predicted"/>
<feature type="compositionally biased region" description="Basic and acidic residues" evidence="1">
    <location>
        <begin position="324"/>
        <end position="335"/>
    </location>
</feature>
<evidence type="ECO:0000313" key="4">
    <source>
        <dbReference type="Proteomes" id="UP001383192"/>
    </source>
</evidence>
<keyword evidence="2" id="KW-0472">Membrane</keyword>
<keyword evidence="2" id="KW-1133">Transmembrane helix</keyword>
<feature type="region of interest" description="Disordered" evidence="1">
    <location>
        <begin position="320"/>
        <end position="388"/>
    </location>
</feature>
<evidence type="ECO:0000256" key="1">
    <source>
        <dbReference type="SAM" id="MobiDB-lite"/>
    </source>
</evidence>
<gene>
    <name evidence="3" type="ORF">VNI00_014599</name>
</gene>
<feature type="transmembrane region" description="Helical" evidence="2">
    <location>
        <begin position="48"/>
        <end position="68"/>
    </location>
</feature>
<name>A0AAW0BVI4_9AGAR</name>
<keyword evidence="4" id="KW-1185">Reference proteome</keyword>
<protein>
    <submittedName>
        <fullName evidence="3">Uncharacterized protein</fullName>
    </submittedName>
</protein>